<dbReference type="Gene3D" id="3.30.70.260">
    <property type="match status" value="1"/>
</dbReference>
<protein>
    <recommendedName>
        <fullName evidence="1">ACT domain-containing protein</fullName>
    </recommendedName>
</protein>
<dbReference type="EMBL" id="AVNI01000001">
    <property type="protein sequence ID" value="EQD89902.1"/>
    <property type="molecule type" value="Genomic_DNA"/>
</dbReference>
<accession>T2SB83</accession>
<dbReference type="GO" id="GO:0008864">
    <property type="term" value="F:formyltetrahydrofolate deformylase activity"/>
    <property type="evidence" value="ECO:0007669"/>
    <property type="project" value="InterPro"/>
</dbReference>
<organism evidence="2 3">
    <name type="scientific">Helicobacter pylori SouthAfrica50</name>
    <dbReference type="NCBI Taxonomy" id="1352357"/>
    <lineage>
        <taxon>Bacteria</taxon>
        <taxon>Pseudomonadati</taxon>
        <taxon>Campylobacterota</taxon>
        <taxon>Epsilonproteobacteria</taxon>
        <taxon>Campylobacterales</taxon>
        <taxon>Helicobacteraceae</taxon>
        <taxon>Helicobacter</taxon>
    </lineage>
</organism>
<reference evidence="2 3" key="1">
    <citation type="journal article" date="2013" name="Genome Announc.">
        <title>Genome Sequences of Three hpAfrica2 Strains of Helicobacter pylori.</title>
        <authorList>
            <person name="Duncan S.S."/>
            <person name="Bertoli M.T."/>
            <person name="Kersulyte D."/>
            <person name="Valk P.L."/>
            <person name="Tamma S."/>
            <person name="Segal I."/>
            <person name="McClain M.S."/>
            <person name="Cover T.L."/>
            <person name="Berg D.E."/>
        </authorList>
    </citation>
    <scope>NUCLEOTIDE SEQUENCE [LARGE SCALE GENOMIC DNA]</scope>
    <source>
        <strain evidence="2 3">SouthAfrica50</strain>
    </source>
</reference>
<dbReference type="PRINTS" id="PR01575">
    <property type="entry name" value="FFH4HYDRLASE"/>
</dbReference>
<gene>
    <name evidence="2" type="ORF">HPSA50_0296</name>
</gene>
<evidence type="ECO:0000313" key="3">
    <source>
        <dbReference type="Proteomes" id="UP000015816"/>
    </source>
</evidence>
<dbReference type="InterPro" id="IPR044074">
    <property type="entry name" value="PurU_ACT"/>
</dbReference>
<name>T2SB83_HELPX</name>
<dbReference type="CDD" id="cd04875">
    <property type="entry name" value="ACT_F4HF-DF"/>
    <property type="match status" value="1"/>
</dbReference>
<dbReference type="Proteomes" id="UP000015816">
    <property type="component" value="Unassembled WGS sequence"/>
</dbReference>
<dbReference type="PATRIC" id="fig|1352357.3.peg.294"/>
<dbReference type="PROSITE" id="PS51671">
    <property type="entry name" value="ACT"/>
    <property type="match status" value="1"/>
</dbReference>
<comment type="caution">
    <text evidence="2">The sequence shown here is derived from an EMBL/GenBank/DDBJ whole genome shotgun (WGS) entry which is preliminary data.</text>
</comment>
<feature type="domain" description="ACT" evidence="1">
    <location>
        <begin position="5"/>
        <end position="93"/>
    </location>
</feature>
<dbReference type="AlphaFoldDB" id="T2SB83"/>
<proteinExistence type="predicted"/>
<dbReference type="InterPro" id="IPR004810">
    <property type="entry name" value="PurU"/>
</dbReference>
<dbReference type="InterPro" id="IPR045865">
    <property type="entry name" value="ACT-like_dom_sf"/>
</dbReference>
<dbReference type="InterPro" id="IPR002912">
    <property type="entry name" value="ACT_dom"/>
</dbReference>
<sequence>MLEFILKIQAKDAKGLVSAIGSVIANKGYNIVKNDEFVDPLKQRFFMRLKIQKEITPLNVEIKEQEERSLKTALFKALENFKELSIEVILTRKKTLFYSLLKRAIV</sequence>
<evidence type="ECO:0000259" key="1">
    <source>
        <dbReference type="PROSITE" id="PS51671"/>
    </source>
</evidence>
<dbReference type="SUPFAM" id="SSF55021">
    <property type="entry name" value="ACT-like"/>
    <property type="match status" value="1"/>
</dbReference>
<dbReference type="GO" id="GO:0006189">
    <property type="term" value="P:'de novo' IMP biosynthetic process"/>
    <property type="evidence" value="ECO:0007669"/>
    <property type="project" value="InterPro"/>
</dbReference>
<evidence type="ECO:0000313" key="2">
    <source>
        <dbReference type="EMBL" id="EQD89902.1"/>
    </source>
</evidence>